<dbReference type="AlphaFoldDB" id="A0A9X7J6J8"/>
<feature type="domain" description="4Fe-4S ferredoxin-type" evidence="7">
    <location>
        <begin position="2"/>
        <end position="33"/>
    </location>
</feature>
<keyword evidence="8" id="KW-0560">Oxidoreductase</keyword>
<evidence type="ECO:0000256" key="1">
    <source>
        <dbReference type="ARBA" id="ARBA00022448"/>
    </source>
</evidence>
<organism evidence="8 9">
    <name type="scientific">Neomoorella stamsii</name>
    <dbReference type="NCBI Taxonomy" id="1266720"/>
    <lineage>
        <taxon>Bacteria</taxon>
        <taxon>Bacillati</taxon>
        <taxon>Bacillota</taxon>
        <taxon>Clostridia</taxon>
        <taxon>Neomoorellales</taxon>
        <taxon>Neomoorellaceae</taxon>
        <taxon>Neomoorella</taxon>
    </lineage>
</organism>
<comment type="caution">
    <text evidence="8">The sequence shown here is derived from an EMBL/GenBank/DDBJ whole genome shotgun (WGS) entry which is preliminary data.</text>
</comment>
<keyword evidence="9" id="KW-1185">Reference proteome</keyword>
<dbReference type="InterPro" id="IPR050294">
    <property type="entry name" value="RnfB_subfamily"/>
</dbReference>
<keyword evidence="3" id="KW-0479">Metal-binding</keyword>
<dbReference type="EC" id="1.2.1.58" evidence="8"/>
<keyword evidence="5" id="KW-0408">Iron</keyword>
<feature type="domain" description="4Fe-4S ferredoxin-type" evidence="7">
    <location>
        <begin position="43"/>
        <end position="74"/>
    </location>
</feature>
<dbReference type="PROSITE" id="PS00198">
    <property type="entry name" value="4FE4S_FER_1"/>
    <property type="match status" value="1"/>
</dbReference>
<dbReference type="CDD" id="cd10550">
    <property type="entry name" value="DMSOR_beta_like"/>
    <property type="match status" value="1"/>
</dbReference>
<dbReference type="InterPro" id="IPR017900">
    <property type="entry name" value="4Fe4S_Fe_S_CS"/>
</dbReference>
<evidence type="ECO:0000256" key="5">
    <source>
        <dbReference type="ARBA" id="ARBA00023004"/>
    </source>
</evidence>
<dbReference type="Gene3D" id="3.30.70.20">
    <property type="match status" value="2"/>
</dbReference>
<evidence type="ECO:0000256" key="6">
    <source>
        <dbReference type="ARBA" id="ARBA00023014"/>
    </source>
</evidence>
<dbReference type="PANTHER" id="PTHR42859">
    <property type="entry name" value="OXIDOREDUCTASE"/>
    <property type="match status" value="1"/>
</dbReference>
<evidence type="ECO:0000256" key="3">
    <source>
        <dbReference type="ARBA" id="ARBA00022723"/>
    </source>
</evidence>
<dbReference type="Proteomes" id="UP000239430">
    <property type="component" value="Unassembled WGS sequence"/>
</dbReference>
<gene>
    <name evidence="8" type="primary">padI_2</name>
    <name evidence="8" type="ORF">MOST_03050</name>
</gene>
<name>A0A9X7J6J8_9FIRM</name>
<evidence type="ECO:0000256" key="4">
    <source>
        <dbReference type="ARBA" id="ARBA00022982"/>
    </source>
</evidence>
<evidence type="ECO:0000313" key="9">
    <source>
        <dbReference type="Proteomes" id="UP000239430"/>
    </source>
</evidence>
<protein>
    <submittedName>
        <fullName evidence="8">NADH-dependent phenylglyoxylate dehydrogenase subunit beta</fullName>
        <ecNumber evidence="8">1.2.1.58</ecNumber>
    </submittedName>
</protein>
<accession>A0A9X7J6J8</accession>
<sequence length="140" mass="14947">MPAIKINAAQCTGCRTCELICSYRHGATGFNPALSRIQIKSQGMKKENPTLCRQCLRPKCLESCPNGALTQNPETGVVSLNPVLCNSCGSCIEVCPFGAIVAHKETGLPLICDLCGGEPACVAHCPNSVLIYAVKRRRVN</sequence>
<dbReference type="PANTHER" id="PTHR42859:SF10">
    <property type="entry name" value="DIMETHYLSULFOXIDE REDUCTASE CHAIN B"/>
    <property type="match status" value="1"/>
</dbReference>
<keyword evidence="2" id="KW-0004">4Fe-4S</keyword>
<dbReference type="GO" id="GO:0047110">
    <property type="term" value="F:phenylglyoxylate dehydrogenase (acylating) activity"/>
    <property type="evidence" value="ECO:0007669"/>
    <property type="project" value="UniProtKB-EC"/>
</dbReference>
<keyword evidence="6" id="KW-0411">Iron-sulfur</keyword>
<dbReference type="EMBL" id="PVXL01000013">
    <property type="protein sequence ID" value="PRR77177.1"/>
    <property type="molecule type" value="Genomic_DNA"/>
</dbReference>
<dbReference type="InterPro" id="IPR017896">
    <property type="entry name" value="4Fe4S_Fe-S-bd"/>
</dbReference>
<keyword evidence="4" id="KW-0249">Electron transport</keyword>
<dbReference type="Pfam" id="PF12800">
    <property type="entry name" value="Fer4_4"/>
    <property type="match status" value="1"/>
</dbReference>
<evidence type="ECO:0000313" key="8">
    <source>
        <dbReference type="EMBL" id="PRR77177.1"/>
    </source>
</evidence>
<dbReference type="PROSITE" id="PS51379">
    <property type="entry name" value="4FE4S_FER_2"/>
    <property type="match status" value="3"/>
</dbReference>
<dbReference type="Pfam" id="PF13247">
    <property type="entry name" value="Fer4_11"/>
    <property type="match status" value="1"/>
</dbReference>
<keyword evidence="1" id="KW-0813">Transport</keyword>
<feature type="domain" description="4Fe-4S ferredoxin-type" evidence="7">
    <location>
        <begin position="76"/>
        <end position="105"/>
    </location>
</feature>
<proteinExistence type="predicted"/>
<evidence type="ECO:0000256" key="2">
    <source>
        <dbReference type="ARBA" id="ARBA00022485"/>
    </source>
</evidence>
<dbReference type="GO" id="GO:0046872">
    <property type="term" value="F:metal ion binding"/>
    <property type="evidence" value="ECO:0007669"/>
    <property type="project" value="UniProtKB-KW"/>
</dbReference>
<evidence type="ECO:0000259" key="7">
    <source>
        <dbReference type="PROSITE" id="PS51379"/>
    </source>
</evidence>
<dbReference type="GO" id="GO:0051539">
    <property type="term" value="F:4 iron, 4 sulfur cluster binding"/>
    <property type="evidence" value="ECO:0007669"/>
    <property type="project" value="UniProtKB-KW"/>
</dbReference>
<dbReference type="SUPFAM" id="SSF54862">
    <property type="entry name" value="4Fe-4S ferredoxins"/>
    <property type="match status" value="1"/>
</dbReference>
<reference evidence="8 9" key="1">
    <citation type="submission" date="2018-03" db="EMBL/GenBank/DDBJ databases">
        <title>Genome sequence of Moorella stamsii DSM 26217.</title>
        <authorList>
            <person name="Poehlein A."/>
            <person name="Daniel R."/>
        </authorList>
    </citation>
    <scope>NUCLEOTIDE SEQUENCE [LARGE SCALE GENOMIC DNA]</scope>
    <source>
        <strain evidence="9">DSM 26217</strain>
    </source>
</reference>